<feature type="compositionally biased region" description="Basic and acidic residues" evidence="3">
    <location>
        <begin position="1109"/>
        <end position="1119"/>
    </location>
</feature>
<dbReference type="InterPro" id="IPR036390">
    <property type="entry name" value="WH_DNA-bd_sf"/>
</dbReference>
<dbReference type="InterPro" id="IPR014001">
    <property type="entry name" value="Helicase_ATP-bd"/>
</dbReference>
<dbReference type="PANTHER" id="PTHR10133:SF62">
    <property type="entry name" value="DNA POLYMERASE THETA"/>
    <property type="match status" value="1"/>
</dbReference>
<dbReference type="EMBL" id="CABPRJ010000005">
    <property type="protein sequence ID" value="VVC24750.1"/>
    <property type="molecule type" value="Genomic_DNA"/>
</dbReference>
<dbReference type="Gene3D" id="3.30.420.10">
    <property type="entry name" value="Ribonuclease H-like superfamily/Ribonuclease H"/>
    <property type="match status" value="1"/>
</dbReference>
<keyword evidence="1" id="KW-0547">Nucleotide-binding</keyword>
<dbReference type="InterPro" id="IPR043502">
    <property type="entry name" value="DNA/RNA_pol_sf"/>
</dbReference>
<evidence type="ECO:0000256" key="3">
    <source>
        <dbReference type="SAM" id="MobiDB-lite"/>
    </source>
</evidence>
<dbReference type="SUPFAM" id="SSF53098">
    <property type="entry name" value="Ribonuclease H-like"/>
    <property type="match status" value="1"/>
</dbReference>
<dbReference type="SUPFAM" id="SSF158702">
    <property type="entry name" value="Sec63 N-terminal domain-like"/>
    <property type="match status" value="1"/>
</dbReference>
<dbReference type="GO" id="GO:0003887">
    <property type="term" value="F:DNA-directed DNA polymerase activity"/>
    <property type="evidence" value="ECO:0007669"/>
    <property type="project" value="UniProtKB-KW"/>
</dbReference>
<evidence type="ECO:0000256" key="2">
    <source>
        <dbReference type="ARBA" id="ARBA00022840"/>
    </source>
</evidence>
<dbReference type="Pfam" id="PF00476">
    <property type="entry name" value="DNA_pol_A"/>
    <property type="match status" value="1"/>
</dbReference>
<dbReference type="FunFam" id="3.40.50.300:FF:000968">
    <property type="entry name" value="Helicase and polymerase-containing protein TEBICHI"/>
    <property type="match status" value="1"/>
</dbReference>
<dbReference type="InterPro" id="IPR048960">
    <property type="entry name" value="POLQ-like_helical"/>
</dbReference>
<accession>A0A5E4M187</accession>
<dbReference type="Pfam" id="PF00270">
    <property type="entry name" value="DEAD"/>
    <property type="match status" value="1"/>
</dbReference>
<dbReference type="GO" id="GO:0042575">
    <property type="term" value="C:DNA polymerase complex"/>
    <property type="evidence" value="ECO:0007669"/>
    <property type="project" value="UniProtKB-ARBA"/>
</dbReference>
<dbReference type="OrthoDB" id="2320933at2759"/>
<dbReference type="SMART" id="SM00482">
    <property type="entry name" value="POLAc"/>
    <property type="match status" value="1"/>
</dbReference>
<dbReference type="GO" id="GO:0097681">
    <property type="term" value="P:double-strand break repair via alternative nonhomologous end joining"/>
    <property type="evidence" value="ECO:0007669"/>
    <property type="project" value="TreeGrafter"/>
</dbReference>
<feature type="domain" description="Helicase C-terminal" evidence="5">
    <location>
        <begin position="250"/>
        <end position="462"/>
    </location>
</feature>
<dbReference type="Gene3D" id="3.30.70.370">
    <property type="match status" value="1"/>
</dbReference>
<dbReference type="SUPFAM" id="SSF52540">
    <property type="entry name" value="P-loop containing nucleoside triphosphate hydrolases"/>
    <property type="match status" value="1"/>
</dbReference>
<proteinExistence type="predicted"/>
<dbReference type="InterPro" id="IPR001098">
    <property type="entry name" value="DNA-dir_DNA_pol_A_palm_dom"/>
</dbReference>
<feature type="region of interest" description="Disordered" evidence="3">
    <location>
        <begin position="977"/>
        <end position="1006"/>
    </location>
</feature>
<dbReference type="Pfam" id="PF20470">
    <property type="entry name" value="HTH_61"/>
    <property type="match status" value="1"/>
</dbReference>
<dbReference type="Gene3D" id="1.10.150.20">
    <property type="entry name" value="5' to 3' exonuclease, C-terminal subdomain"/>
    <property type="match status" value="1"/>
</dbReference>
<organism evidence="6 7">
    <name type="scientific">Cinara cedri</name>
    <dbReference type="NCBI Taxonomy" id="506608"/>
    <lineage>
        <taxon>Eukaryota</taxon>
        <taxon>Metazoa</taxon>
        <taxon>Ecdysozoa</taxon>
        <taxon>Arthropoda</taxon>
        <taxon>Hexapoda</taxon>
        <taxon>Insecta</taxon>
        <taxon>Pterygota</taxon>
        <taxon>Neoptera</taxon>
        <taxon>Paraneoptera</taxon>
        <taxon>Hemiptera</taxon>
        <taxon>Sternorrhyncha</taxon>
        <taxon>Aphidomorpha</taxon>
        <taxon>Aphidoidea</taxon>
        <taxon>Aphididae</taxon>
        <taxon>Lachninae</taxon>
        <taxon>Cinara</taxon>
    </lineage>
</organism>
<dbReference type="InterPro" id="IPR027417">
    <property type="entry name" value="P-loop_NTPase"/>
</dbReference>
<dbReference type="PRINTS" id="PR00868">
    <property type="entry name" value="DNAPOLI"/>
</dbReference>
<dbReference type="Gene3D" id="3.40.50.300">
    <property type="entry name" value="P-loop containing nucleotide triphosphate hydrolases"/>
    <property type="match status" value="2"/>
</dbReference>
<keyword evidence="2" id="KW-0067">ATP-binding</keyword>
<feature type="compositionally biased region" description="Polar residues" evidence="3">
    <location>
        <begin position="984"/>
        <end position="1006"/>
    </location>
</feature>
<keyword evidence="6" id="KW-0548">Nucleotidyltransferase</keyword>
<dbReference type="CDD" id="cd18795">
    <property type="entry name" value="SF2_C_Ski2"/>
    <property type="match status" value="1"/>
</dbReference>
<dbReference type="CDD" id="cd08638">
    <property type="entry name" value="DNA_pol_A_theta"/>
    <property type="match status" value="1"/>
</dbReference>
<dbReference type="Pfam" id="PF00271">
    <property type="entry name" value="Helicase_C"/>
    <property type="match status" value="1"/>
</dbReference>
<keyword evidence="7" id="KW-1185">Reference proteome</keyword>
<dbReference type="InterPro" id="IPR002298">
    <property type="entry name" value="DNA_polymerase_A"/>
</dbReference>
<name>A0A5E4M187_9HEMI</name>
<evidence type="ECO:0000313" key="7">
    <source>
        <dbReference type="Proteomes" id="UP000325440"/>
    </source>
</evidence>
<evidence type="ECO:0000259" key="5">
    <source>
        <dbReference type="PROSITE" id="PS51194"/>
    </source>
</evidence>
<gene>
    <name evidence="6" type="ORF">CINCED_3A009416</name>
</gene>
<keyword evidence="6" id="KW-0347">Helicase</keyword>
<dbReference type="SMART" id="SM00490">
    <property type="entry name" value="HELICc"/>
    <property type="match status" value="1"/>
</dbReference>
<dbReference type="InterPro" id="IPR012337">
    <property type="entry name" value="RNaseH-like_sf"/>
</dbReference>
<dbReference type="PROSITE" id="PS51194">
    <property type="entry name" value="HELICASE_CTER"/>
    <property type="match status" value="1"/>
</dbReference>
<feature type="region of interest" description="Disordered" evidence="3">
    <location>
        <begin position="1098"/>
        <end position="1119"/>
    </location>
</feature>
<evidence type="ECO:0000259" key="4">
    <source>
        <dbReference type="PROSITE" id="PS51192"/>
    </source>
</evidence>
<dbReference type="InterPro" id="IPR046931">
    <property type="entry name" value="HTH_61"/>
</dbReference>
<evidence type="ECO:0000313" key="6">
    <source>
        <dbReference type="EMBL" id="VVC24750.1"/>
    </source>
</evidence>
<evidence type="ECO:0000256" key="1">
    <source>
        <dbReference type="ARBA" id="ARBA00022741"/>
    </source>
</evidence>
<dbReference type="PROSITE" id="PS51192">
    <property type="entry name" value="HELICASE_ATP_BIND_1"/>
    <property type="match status" value="1"/>
</dbReference>
<dbReference type="FunFam" id="1.10.150.20:FF:000070">
    <property type="entry name" value="DNA polymerase I, putative"/>
    <property type="match status" value="1"/>
</dbReference>
<keyword evidence="6" id="KW-0239">DNA-directed DNA polymerase</keyword>
<dbReference type="InterPro" id="IPR001650">
    <property type="entry name" value="Helicase_C-like"/>
</dbReference>
<reference evidence="6 7" key="1">
    <citation type="submission" date="2019-08" db="EMBL/GenBank/DDBJ databases">
        <authorList>
            <person name="Alioto T."/>
            <person name="Alioto T."/>
            <person name="Gomez Garrido J."/>
        </authorList>
    </citation>
    <scope>NUCLEOTIDE SEQUENCE [LARGE SCALE GENOMIC DNA]</scope>
</reference>
<feature type="domain" description="Helicase ATP-binding" evidence="4">
    <location>
        <begin position="39"/>
        <end position="213"/>
    </location>
</feature>
<dbReference type="PANTHER" id="PTHR10133">
    <property type="entry name" value="DNA POLYMERASE I"/>
    <property type="match status" value="1"/>
</dbReference>
<dbReference type="GO" id="GO:0005524">
    <property type="term" value="F:ATP binding"/>
    <property type="evidence" value="ECO:0007669"/>
    <property type="project" value="UniProtKB-KW"/>
</dbReference>
<dbReference type="Proteomes" id="UP000325440">
    <property type="component" value="Unassembled WGS sequence"/>
</dbReference>
<dbReference type="CDD" id="cd18026">
    <property type="entry name" value="DEXHc_POLQ-like"/>
    <property type="match status" value="1"/>
</dbReference>
<keyword evidence="6" id="KW-0808">Transferase</keyword>
<keyword evidence="6" id="KW-0378">Hydrolase</keyword>
<dbReference type="GO" id="GO:0003677">
    <property type="term" value="F:DNA binding"/>
    <property type="evidence" value="ECO:0007669"/>
    <property type="project" value="InterPro"/>
</dbReference>
<dbReference type="GO" id="GO:0006261">
    <property type="term" value="P:DNA-templated DNA replication"/>
    <property type="evidence" value="ECO:0007669"/>
    <property type="project" value="InterPro"/>
</dbReference>
<dbReference type="InterPro" id="IPR036397">
    <property type="entry name" value="RNaseH_sf"/>
</dbReference>
<protein>
    <submittedName>
        <fullName evidence="6">DNA-directed DNA polymerase, family A, palm domain,Helicase, C-terminal,Ribonuclease H-like</fullName>
    </submittedName>
</protein>
<dbReference type="SMART" id="SM00487">
    <property type="entry name" value="DEXDc"/>
    <property type="match status" value="1"/>
</dbReference>
<sequence length="1707" mass="192659">MIEDLCHLDSWGLPPQIVDNYKKRGIVSMFPWQVECLTCDGVLDGQNLVYSAPTSAGKTMVAEILTMQTVLERDKKVLIILPFVSVVREKMLYFQELFEGTNKRVAGFMGSYTPTGGLRSVNVAIATIEKANGLINRLMEEDELQDIGCVVVDELHMLGDSNRGYLLELLLTKIKYMSKIRSNISIQIVGMSATLPNLEMLAKWLDASLYQTDFRPVPLKEYLKIGQNVYNVNNLSLSHIIKPSVEIKKDPDHVIYLCVDTILQGYSILIFCFTKKWCESLALEIASEIKRLGGDNKSKVGIDLRHQLNAKSLGDVLEQLRRCPVGLETDLSKTISFGVAFHHAGLTMDERDIIEGAFKQNIVRVLVATSTLSSGVNLPARRVIVRSPHCHGFPIDILQYRQMIGRAGRMGVDTAGESYLICNENERRMGEEVATHNLPPIKSCLGVGDFSNCLKRALLEVVAGCVVCTTEDAFEYIKCTLLYISTGENFNENLIHQCLKLLTEHQFIRESDNKLAPTNLGQACLAASVTPEIGLKLIKELDKARQNFVLDSELHLLYLITPYSVSEQIGHLDWFRVLNVWEKLPYSMRKVGDMVGIEEGFIVKAMTGTSFSTSSDKHKLAVHRRFYTSLLLNDLINEVSINTVVAKFGTSKGLLQSLQQSSSTFAGMVTQFCKRLGWSSLELLISQFSERLQFGVQRQLVELLRLDCLNSITARTLFNAGIQTIPELALAELRLVQRALSKAIPYQNNENTDDVNDEEERKNIWLAGRFALNAKEAAIYIINEARQLLKRELGLKTACWVENNNNDENDLDTTVDSVKIRPTTSRDVTVIETSQENNKSLESLVKDSPHSSRGDSVDLFSKSDCINSEQVEVLSKDYKRESLDLFDGSFEQTKFSITVNVCSDKLINNSISDSYLAELINIKTPKEPEEKWDCNNGGEGILEMSQRDFGSKKRKREEDLQVEKDKLHDTILEPQPKYKKNDESNVCQPSTSYCQPSTSHYQPSTSLTKSEHGNLFESTMFSDSLRIDTQLDRLLNGHNKSSITNNMISTEMSTSIMQMAFQNTFNLMSNTIISPKICLVDNTCKDLIISDSEDMIAGSQETTSSGPSPRKESPLKPDKNANSIKFDTWAYKTKIIESIESFAREHFSDIRRRKEITIALNLCKETNIEQKIGAKAVRRSLENKNKNVFKFNDQVLKGFAITWHKQIVVQYANFNIVGPSGISLLKKLISNKNLIVNITDAKLNYKIISHFCKIKPVCKFRDPFVADWLINGQHKNSLKNLIQWHLNFQGSVQTNDACFNAFITQKLMTTLRHQLKQIYIYKTFKDIEMPIQVVLAKMEMYGFGLNKDHLVELNNTVNHLMENISQQVLELSGTKFNMHSTVEWARVKKKLKLSDDSSHPLVLLVKDWRKLSCLRNNHINIFLATINDRIYCDSNTFSNTGRISMHEPNLQNVPRDYVIGNELISIRSAFVSKPDQTLVSVDFCQIELRVLAHLSKDSTLLAALNAPGDVFINLSSKWHKIPENEVCDELRQKTKQVCYGMLYGMGALSLSESLHITEDEAQKLISEFKSTFSGVTKFFNECVTQCRSIGLVKTLSGRIRHLPDINSEVQKIKSHAERQAINTIIQGSAADVVKMAMIKVDKIVNQGFPEPRIHLVMHLHDELIFEVLSSDVDEACSIIVKTMETAVNLCVPMPVKLRKGSSWGDLK</sequence>
<dbReference type="Pfam" id="PF21099">
    <property type="entry name" value="POLQ_helical"/>
    <property type="match status" value="1"/>
</dbReference>
<dbReference type="InterPro" id="IPR011545">
    <property type="entry name" value="DEAD/DEAH_box_helicase_dom"/>
</dbReference>
<dbReference type="GO" id="GO:0004386">
    <property type="term" value="F:helicase activity"/>
    <property type="evidence" value="ECO:0007669"/>
    <property type="project" value="UniProtKB-KW"/>
</dbReference>
<dbReference type="SUPFAM" id="SSF46785">
    <property type="entry name" value="Winged helix' DNA-binding domain"/>
    <property type="match status" value="1"/>
</dbReference>
<dbReference type="SUPFAM" id="SSF56672">
    <property type="entry name" value="DNA/RNA polymerases"/>
    <property type="match status" value="1"/>
</dbReference>
<dbReference type="Gene3D" id="1.10.3380.20">
    <property type="match status" value="1"/>
</dbReference>